<proteinExistence type="predicted"/>
<keyword evidence="2" id="KW-1185">Reference proteome</keyword>
<accession>A0A1H3F8E2</accession>
<gene>
    <name evidence="1" type="ORF">SAMN04487946_103218</name>
</gene>
<evidence type="ECO:0000313" key="2">
    <source>
        <dbReference type="Proteomes" id="UP000199170"/>
    </source>
</evidence>
<protein>
    <submittedName>
        <fullName evidence="1">Uncharacterized protein</fullName>
    </submittedName>
</protein>
<dbReference type="OrthoDB" id="39930at2157"/>
<sequence>MPAITIEVDDQLKQRMDAYGDVDWGSISERAIRQRLETLELIDQAAIDAAASDADTAELADRIDEIARRRIERASD</sequence>
<dbReference type="RefSeq" id="WP_089766478.1">
    <property type="nucleotide sequence ID" value="NZ_FNPB01000003.1"/>
</dbReference>
<dbReference type="STRING" id="660517.SAMN04487946_103218"/>
<evidence type="ECO:0000313" key="1">
    <source>
        <dbReference type="EMBL" id="SDX87127.1"/>
    </source>
</evidence>
<organism evidence="1 2">
    <name type="scientific">Halobellus clavatus</name>
    <dbReference type="NCBI Taxonomy" id="660517"/>
    <lineage>
        <taxon>Archaea</taxon>
        <taxon>Methanobacteriati</taxon>
        <taxon>Methanobacteriota</taxon>
        <taxon>Stenosarchaea group</taxon>
        <taxon>Halobacteria</taxon>
        <taxon>Halobacteriales</taxon>
        <taxon>Haloferacaceae</taxon>
        <taxon>Halobellus</taxon>
    </lineage>
</organism>
<dbReference type="EMBL" id="FNPB01000003">
    <property type="protein sequence ID" value="SDX87127.1"/>
    <property type="molecule type" value="Genomic_DNA"/>
</dbReference>
<reference evidence="2" key="1">
    <citation type="submission" date="2016-10" db="EMBL/GenBank/DDBJ databases">
        <authorList>
            <person name="Varghese N."/>
            <person name="Submissions S."/>
        </authorList>
    </citation>
    <scope>NUCLEOTIDE SEQUENCE [LARGE SCALE GENOMIC DNA]</scope>
    <source>
        <strain evidence="2">CGMCC 1.10118</strain>
    </source>
</reference>
<dbReference type="Proteomes" id="UP000199170">
    <property type="component" value="Unassembled WGS sequence"/>
</dbReference>
<name>A0A1H3F8E2_9EURY</name>
<dbReference type="AlphaFoldDB" id="A0A1H3F8E2"/>